<comment type="caution">
    <text evidence="9">The sequence shown here is derived from an EMBL/GenBank/DDBJ whole genome shotgun (WGS) entry which is preliminary data.</text>
</comment>
<dbReference type="RefSeq" id="WP_100705792.1">
    <property type="nucleotide sequence ID" value="NZ_NPDL01000015.1"/>
</dbReference>
<dbReference type="Gene3D" id="3.40.50.300">
    <property type="entry name" value="P-loop containing nucleotide triphosphate hydrolases"/>
    <property type="match status" value="1"/>
</dbReference>
<evidence type="ECO:0000256" key="6">
    <source>
        <dbReference type="HAMAP-Rule" id="MF_00944"/>
    </source>
</evidence>
<reference evidence="9 10" key="1">
    <citation type="submission" date="2017-07" db="EMBL/GenBank/DDBJ databases">
        <title>Leptospira spp. isolated from tropical soils.</title>
        <authorList>
            <person name="Thibeaux R."/>
            <person name="Iraola G."/>
            <person name="Ferres I."/>
            <person name="Bierque E."/>
            <person name="Girault D."/>
            <person name="Soupe-Gilbert M.-E."/>
            <person name="Picardeau M."/>
            <person name="Goarant C."/>
        </authorList>
    </citation>
    <scope>NUCLEOTIDE SEQUENCE [LARGE SCALE GENOMIC DNA]</scope>
    <source>
        <strain evidence="9 10">MCA1-C-A1</strain>
    </source>
</reference>
<feature type="binding site" evidence="6">
    <location>
        <begin position="12"/>
        <end position="17"/>
    </location>
    <ligand>
        <name>ATP</name>
        <dbReference type="ChEBI" id="CHEBI:30616"/>
    </ligand>
</feature>
<dbReference type="InterPro" id="IPR004396">
    <property type="entry name" value="ATPase_YchF/OLA1"/>
</dbReference>
<dbReference type="GO" id="GO:0005525">
    <property type="term" value="F:GTP binding"/>
    <property type="evidence" value="ECO:0007669"/>
    <property type="project" value="InterPro"/>
</dbReference>
<evidence type="ECO:0000259" key="8">
    <source>
        <dbReference type="PROSITE" id="PS51880"/>
    </source>
</evidence>
<sequence>MSLNCGIVGLPNVGKSTIFNALTKAGAEMQNYPFCTIEPNKGIVEVPDARLDRLVEIYKPQKKIPAIMEFVDIAGLVKGASQGEGLGNKFLSHIREVDAICHVVRAFEDENITHVHGKIDPVEDAQVVTMELIFADLESVEKQYQKISRNAKAGNKEAQEATAVLDKILAVLKEGKPARLADIKPEEQKLVKTFNLITSKPVLYVANITDKAAIAKENPIVESVKKMALAEGAEVVTLCGKFEEEISGLSKEEQLEFLSEIGETSSGLDRMIQAAYKLLGLVTFFTAGEVEARAWTTGVGSTGPIAASVIHSDFEKGFVRAEVMKFEDLDRTGSPNKVKEEGKLKIEGKEYIVQDGDVIFFRVNA</sequence>
<dbReference type="Gene3D" id="1.10.150.300">
    <property type="entry name" value="TGS-like domain"/>
    <property type="match status" value="1"/>
</dbReference>
<accession>A0A2M9XEI5</accession>
<evidence type="ECO:0000259" key="7">
    <source>
        <dbReference type="PROSITE" id="PS51710"/>
    </source>
</evidence>
<dbReference type="InterPro" id="IPR012675">
    <property type="entry name" value="Beta-grasp_dom_sf"/>
</dbReference>
<evidence type="ECO:0000256" key="5">
    <source>
        <dbReference type="ARBA" id="ARBA00022842"/>
    </source>
</evidence>
<dbReference type="InterPro" id="IPR013029">
    <property type="entry name" value="YchF_C"/>
</dbReference>
<dbReference type="EMBL" id="NPDN01000003">
    <property type="protein sequence ID" value="PJZ25992.1"/>
    <property type="molecule type" value="Genomic_DNA"/>
</dbReference>
<dbReference type="Pfam" id="PF06071">
    <property type="entry name" value="YchF-GTPase_C"/>
    <property type="match status" value="1"/>
</dbReference>
<gene>
    <name evidence="6 9" type="primary">ychF</name>
    <name evidence="9" type="ORF">CH357_05665</name>
</gene>
<dbReference type="HAMAP" id="MF_00944">
    <property type="entry name" value="YchF_OLA1_ATPase"/>
    <property type="match status" value="1"/>
</dbReference>
<keyword evidence="2" id="KW-0479">Metal-binding</keyword>
<comment type="cofactor">
    <cofactor evidence="1">
        <name>Mg(2+)</name>
        <dbReference type="ChEBI" id="CHEBI:18420"/>
    </cofactor>
</comment>
<dbReference type="GO" id="GO:0043023">
    <property type="term" value="F:ribosomal large subunit binding"/>
    <property type="evidence" value="ECO:0007669"/>
    <property type="project" value="UniProtKB-UniRule"/>
</dbReference>
<protein>
    <recommendedName>
        <fullName evidence="6">Ribosome-binding ATPase YchF</fullName>
    </recommendedName>
</protein>
<dbReference type="Gene3D" id="3.10.20.30">
    <property type="match status" value="1"/>
</dbReference>
<dbReference type="GO" id="GO:0005737">
    <property type="term" value="C:cytoplasm"/>
    <property type="evidence" value="ECO:0007669"/>
    <property type="project" value="TreeGrafter"/>
</dbReference>
<dbReference type="InterPro" id="IPR027417">
    <property type="entry name" value="P-loop_NTPase"/>
</dbReference>
<dbReference type="OrthoDB" id="9807318at2"/>
<evidence type="ECO:0000256" key="4">
    <source>
        <dbReference type="ARBA" id="ARBA00022840"/>
    </source>
</evidence>
<keyword evidence="3 6" id="KW-0547">Nucleotide-binding</keyword>
<keyword evidence="4 6" id="KW-0067">ATP-binding</keyword>
<dbReference type="Proteomes" id="UP000232196">
    <property type="component" value="Unassembled WGS sequence"/>
</dbReference>
<organism evidence="9 10">
    <name type="scientific">Leptospira hartskeerlii</name>
    <dbReference type="NCBI Taxonomy" id="2023177"/>
    <lineage>
        <taxon>Bacteria</taxon>
        <taxon>Pseudomonadati</taxon>
        <taxon>Spirochaetota</taxon>
        <taxon>Spirochaetia</taxon>
        <taxon>Leptospirales</taxon>
        <taxon>Leptospiraceae</taxon>
        <taxon>Leptospira</taxon>
    </lineage>
</organism>
<dbReference type="PANTHER" id="PTHR23305">
    <property type="entry name" value="OBG GTPASE FAMILY"/>
    <property type="match status" value="1"/>
</dbReference>
<dbReference type="NCBIfam" id="TIGR00092">
    <property type="entry name" value="redox-regulated ATPase YchF"/>
    <property type="match status" value="1"/>
</dbReference>
<dbReference type="AlphaFoldDB" id="A0A2M9XEI5"/>
<dbReference type="InterPro" id="IPR023192">
    <property type="entry name" value="TGS-like_dom_sf"/>
</dbReference>
<dbReference type="Pfam" id="PF01926">
    <property type="entry name" value="MMR_HSR1"/>
    <property type="match status" value="1"/>
</dbReference>
<dbReference type="FunFam" id="3.10.20.30:FF:000001">
    <property type="entry name" value="Ribosome-binding ATPase YchF"/>
    <property type="match status" value="1"/>
</dbReference>
<dbReference type="InterPro" id="IPR006073">
    <property type="entry name" value="GTP-bd"/>
</dbReference>
<dbReference type="GO" id="GO:0005524">
    <property type="term" value="F:ATP binding"/>
    <property type="evidence" value="ECO:0007669"/>
    <property type="project" value="UniProtKB-UniRule"/>
</dbReference>
<evidence type="ECO:0000256" key="3">
    <source>
        <dbReference type="ARBA" id="ARBA00022741"/>
    </source>
</evidence>
<evidence type="ECO:0000313" key="9">
    <source>
        <dbReference type="EMBL" id="PJZ25992.1"/>
    </source>
</evidence>
<dbReference type="FunFam" id="1.10.150.300:FF:000001">
    <property type="entry name" value="Ribosome-binding ATPase YchF"/>
    <property type="match status" value="1"/>
</dbReference>
<dbReference type="CDD" id="cd04867">
    <property type="entry name" value="TGS_YchF_OLA1"/>
    <property type="match status" value="1"/>
</dbReference>
<evidence type="ECO:0000256" key="1">
    <source>
        <dbReference type="ARBA" id="ARBA00001946"/>
    </source>
</evidence>
<dbReference type="PROSITE" id="PS51880">
    <property type="entry name" value="TGS"/>
    <property type="match status" value="1"/>
</dbReference>
<dbReference type="GO" id="GO:0016887">
    <property type="term" value="F:ATP hydrolysis activity"/>
    <property type="evidence" value="ECO:0007669"/>
    <property type="project" value="UniProtKB-UniRule"/>
</dbReference>
<dbReference type="PRINTS" id="PR00326">
    <property type="entry name" value="GTP1OBG"/>
</dbReference>
<dbReference type="PIRSF" id="PIRSF006641">
    <property type="entry name" value="CHP00092"/>
    <property type="match status" value="1"/>
</dbReference>
<dbReference type="InterPro" id="IPR004095">
    <property type="entry name" value="TGS"/>
</dbReference>
<evidence type="ECO:0000256" key="2">
    <source>
        <dbReference type="ARBA" id="ARBA00022723"/>
    </source>
</evidence>
<dbReference type="GO" id="GO:0046872">
    <property type="term" value="F:metal ion binding"/>
    <property type="evidence" value="ECO:0007669"/>
    <property type="project" value="UniProtKB-KW"/>
</dbReference>
<comment type="similarity">
    <text evidence="6">Belongs to the TRAFAC class OBG-HflX-like GTPase superfamily. OBG GTPase family. YchF/OLA1 subfamily.</text>
</comment>
<dbReference type="InterPro" id="IPR041706">
    <property type="entry name" value="YchF_N"/>
</dbReference>
<dbReference type="PROSITE" id="PS51710">
    <property type="entry name" value="G_OBG"/>
    <property type="match status" value="1"/>
</dbReference>
<feature type="domain" description="OBG-type G" evidence="7">
    <location>
        <begin position="3"/>
        <end position="258"/>
    </location>
</feature>
<dbReference type="InterPro" id="IPR031167">
    <property type="entry name" value="G_OBG"/>
</dbReference>
<keyword evidence="5" id="KW-0460">Magnesium</keyword>
<evidence type="ECO:0000313" key="10">
    <source>
        <dbReference type="Proteomes" id="UP000232196"/>
    </source>
</evidence>
<name>A0A2M9XEI5_9LEPT</name>
<dbReference type="CDD" id="cd01900">
    <property type="entry name" value="YchF"/>
    <property type="match status" value="1"/>
</dbReference>
<dbReference type="InterPro" id="IPR012676">
    <property type="entry name" value="TGS-like"/>
</dbReference>
<feature type="domain" description="TGS" evidence="8">
    <location>
        <begin position="280"/>
        <end position="363"/>
    </location>
</feature>
<dbReference type="PANTHER" id="PTHR23305:SF18">
    <property type="entry name" value="OBG-TYPE G DOMAIN-CONTAINING PROTEIN"/>
    <property type="match status" value="1"/>
</dbReference>
<dbReference type="SUPFAM" id="SSF52540">
    <property type="entry name" value="P-loop containing nucleoside triphosphate hydrolases"/>
    <property type="match status" value="1"/>
</dbReference>
<dbReference type="SUPFAM" id="SSF81271">
    <property type="entry name" value="TGS-like"/>
    <property type="match status" value="1"/>
</dbReference>
<comment type="function">
    <text evidence="6">ATPase that binds to both the 70S ribosome and the 50S ribosomal subunit in a nucleotide-independent manner.</text>
</comment>
<proteinExistence type="inferred from homology"/>
<keyword evidence="10" id="KW-1185">Reference proteome</keyword>